<dbReference type="EMBL" id="CAJOBP010003869">
    <property type="protein sequence ID" value="CAF4421667.1"/>
    <property type="molecule type" value="Genomic_DNA"/>
</dbReference>
<dbReference type="AlphaFoldDB" id="A0A820YZG4"/>
<dbReference type="InterPro" id="IPR029044">
    <property type="entry name" value="Nucleotide-diphossugar_trans"/>
</dbReference>
<accession>A0A820YZG4</accession>
<reference evidence="10" key="1">
    <citation type="submission" date="2021-02" db="EMBL/GenBank/DDBJ databases">
        <authorList>
            <person name="Nowell W R."/>
        </authorList>
    </citation>
    <scope>NUCLEOTIDE SEQUENCE</scope>
</reference>
<dbReference type="PANTHER" id="PTHR33604">
    <property type="entry name" value="OSJNBA0004B13.7 PROTEIN"/>
    <property type="match status" value="1"/>
</dbReference>
<dbReference type="EMBL" id="CAJNYD010000259">
    <property type="protein sequence ID" value="CAF3239472.1"/>
    <property type="molecule type" value="Genomic_DNA"/>
</dbReference>
<dbReference type="Proteomes" id="UP000663825">
    <property type="component" value="Unassembled WGS sequence"/>
</dbReference>
<dbReference type="SUPFAM" id="SSF53448">
    <property type="entry name" value="Nucleotide-diphospho-sugar transferases"/>
    <property type="match status" value="1"/>
</dbReference>
<feature type="domain" description="Nucleotide-diphospho-sugar transferase" evidence="4">
    <location>
        <begin position="344"/>
        <end position="551"/>
    </location>
</feature>
<keyword evidence="12" id="KW-1185">Reference proteome</keyword>
<dbReference type="Proteomes" id="UP000663833">
    <property type="component" value="Unassembled WGS sequence"/>
</dbReference>
<proteinExistence type="inferred from homology"/>
<dbReference type="EMBL" id="CAJNXB010004812">
    <property type="protein sequence ID" value="CAF3394203.1"/>
    <property type="molecule type" value="Genomic_DNA"/>
</dbReference>
<evidence type="ECO:0000256" key="3">
    <source>
        <dbReference type="SAM" id="SignalP"/>
    </source>
</evidence>
<dbReference type="EMBL" id="CAJOBO010001261">
    <property type="protein sequence ID" value="CAF4357786.1"/>
    <property type="molecule type" value="Genomic_DNA"/>
</dbReference>
<comment type="caution">
    <text evidence="10">The sequence shown here is derived from an EMBL/GenBank/DDBJ whole genome shotgun (WGS) entry which is preliminary data.</text>
</comment>
<keyword evidence="2" id="KW-0812">Transmembrane</keyword>
<dbReference type="EMBL" id="CAJOBQ010002359">
    <property type="protein sequence ID" value="CAF4555467.1"/>
    <property type="molecule type" value="Genomic_DNA"/>
</dbReference>
<dbReference type="Pfam" id="PF03407">
    <property type="entry name" value="Nucleotid_trans"/>
    <property type="match status" value="1"/>
</dbReference>
<evidence type="ECO:0000313" key="10">
    <source>
        <dbReference type="EMBL" id="CAF4555467.1"/>
    </source>
</evidence>
<dbReference type="Proteomes" id="UP000663851">
    <property type="component" value="Unassembled WGS sequence"/>
</dbReference>
<name>A0A820YZG4_9BILA</name>
<feature type="signal peptide" evidence="3">
    <location>
        <begin position="1"/>
        <end position="23"/>
    </location>
</feature>
<dbReference type="Proteomes" id="UP000663869">
    <property type="component" value="Unassembled WGS sequence"/>
</dbReference>
<comment type="similarity">
    <text evidence="1">Belongs to the glycosyltransferase 77 family.</text>
</comment>
<dbReference type="Gene3D" id="3.90.550.10">
    <property type="entry name" value="Spore Coat Polysaccharide Biosynthesis Protein SpsA, Chain A"/>
    <property type="match status" value="1"/>
</dbReference>
<keyword evidence="2" id="KW-1133">Transmembrane helix</keyword>
<sequence>MKLYLHILNVVVATLVLTQSVKGVVTFTDITIFSILKTMPNPDPIEHQIQTNSIWSWSQLVPMENIILFVDNATSCSFLKTEYPNVTCHNFASLKCWHSTYNRPYINCAFDIAQQQKQKSILVFVNGDIMLHNSMSHTISFVNATMQKFFLVGCRRDYEISPSFNYSNSEKTLQNGLNHSRIHSTTGIDFIAFKTDTPFRMPPFLVGVYRWDNWLLSEILLRTNITVIDVTQSIFIIHQQRKKPEGEKPERHALRRGAIYNDVLVKNTSGEDYKVGFINNANQILTGNCEQSQCTFKDNLDRSETVLLKQRANAQKYIAVLTVTSGYMPLAWNWICWTKRIGFRNYILLAEDLEAYKILRAANEPVFISKEQSLNTSSKSEAKYGSYDFQITMMYRLEFLMRVLRAGFHFLSADMDTLWLSNPFNYISHNLSITIQGQTHKQTKMSGGFIIIHATSKGRKLWQDVIKCQNQNLVDLREQQHLKRKRPASDLTEQECINNRLNTTTINLLDPYLFPDGRSFFDLHRPQSRGIVPVVIHGNWLVGLEAKIKRLQSWNLLASTGSSCDPLESGIPYSLSNRTNPVHIRIRVLTYNRLQSLQRLLKSLQAANYLNDSVTLDISVDRPSAGASSSEKEQWKKVMDYVGDGETHASKFKWSHGPLSIIVHKNHVGLLGQWTVSTDHQDIQLFLEDDVAVSPHFYIFLKQAIDFYYINESNYDSRMFGLSMQHQHTVLGQRTGFSIRSIDKELNETGAPTFFKYQLLGTWGAVFFPEHWHAFLEWIATIKTENIEEGCTPGGLLSTEWWMSRHLAGRMWTHWFIRFAYERGWYSLYTNFPNREALIVNYRESGLNFNVTRGPMNPIVEHLQPDLHLNFTKNLPVFDYHFSLIDQPTLLSMRHNLWHRHYFVNQCRIIEKNHKVTAKLVKLKKQLLVKPKTRASTYIKEHKNGTRTTRSIETSLLEDVSLRLSPSSDCFKWFLLFELIFVFPIALLIVLGVCLLSRKKQAFRKKQFKR</sequence>
<keyword evidence="2" id="KW-0472">Membrane</keyword>
<evidence type="ECO:0000256" key="2">
    <source>
        <dbReference type="SAM" id="Phobius"/>
    </source>
</evidence>
<evidence type="ECO:0000313" key="9">
    <source>
        <dbReference type="EMBL" id="CAF4421667.1"/>
    </source>
</evidence>
<feature type="transmembrane region" description="Helical" evidence="2">
    <location>
        <begin position="973"/>
        <end position="996"/>
    </location>
</feature>
<protein>
    <recommendedName>
        <fullName evidence="4">Nucleotide-diphospho-sugar transferase domain-containing protein</fullName>
    </recommendedName>
</protein>
<dbReference type="Proteomes" id="UP000663862">
    <property type="component" value="Unassembled WGS sequence"/>
</dbReference>
<evidence type="ECO:0000313" key="5">
    <source>
        <dbReference type="EMBL" id="CAF3239472.1"/>
    </source>
</evidence>
<dbReference type="InterPro" id="IPR005069">
    <property type="entry name" value="Nucl-diP-sugar_transferase"/>
</dbReference>
<dbReference type="OrthoDB" id="2020070at2759"/>
<keyword evidence="3" id="KW-0732">Signal</keyword>
<gene>
    <name evidence="6" type="ORF">FME351_LOCUS5557</name>
    <name evidence="8" type="ORF">HFQ381_LOCUS17180</name>
    <name evidence="5" type="ORF">LUA448_LOCUS4191</name>
    <name evidence="7" type="ORF">TIS948_LOCUS27124</name>
    <name evidence="10" type="ORF">TSG867_LOCUS24957</name>
    <name evidence="9" type="ORF">UJA718_LOCUS20624</name>
</gene>
<feature type="chain" id="PRO_5035622419" description="Nucleotide-diphospho-sugar transferase domain-containing protein" evidence="3">
    <location>
        <begin position="24"/>
        <end position="1010"/>
    </location>
</feature>
<evidence type="ECO:0000313" key="7">
    <source>
        <dbReference type="EMBL" id="CAF3394203.1"/>
    </source>
</evidence>
<evidence type="ECO:0000313" key="11">
    <source>
        <dbReference type="Proteomes" id="UP000663862"/>
    </source>
</evidence>
<organism evidence="10 11">
    <name type="scientific">Rotaria socialis</name>
    <dbReference type="NCBI Taxonomy" id="392032"/>
    <lineage>
        <taxon>Eukaryota</taxon>
        <taxon>Metazoa</taxon>
        <taxon>Spiralia</taxon>
        <taxon>Gnathifera</taxon>
        <taxon>Rotifera</taxon>
        <taxon>Eurotatoria</taxon>
        <taxon>Bdelloidea</taxon>
        <taxon>Philodinida</taxon>
        <taxon>Philodinidae</taxon>
        <taxon>Rotaria</taxon>
    </lineage>
</organism>
<evidence type="ECO:0000313" key="8">
    <source>
        <dbReference type="EMBL" id="CAF4357786.1"/>
    </source>
</evidence>
<dbReference type="Proteomes" id="UP000663873">
    <property type="component" value="Unassembled WGS sequence"/>
</dbReference>
<dbReference type="EMBL" id="CAJNYU010000477">
    <property type="protein sequence ID" value="CAF3362569.1"/>
    <property type="molecule type" value="Genomic_DNA"/>
</dbReference>
<evidence type="ECO:0000313" key="6">
    <source>
        <dbReference type="EMBL" id="CAF3362569.1"/>
    </source>
</evidence>
<evidence type="ECO:0000313" key="12">
    <source>
        <dbReference type="Proteomes" id="UP000663873"/>
    </source>
</evidence>
<dbReference type="PANTHER" id="PTHR33604:SF3">
    <property type="entry name" value="OSJNBA0004B13.7 PROTEIN"/>
    <property type="match status" value="1"/>
</dbReference>
<evidence type="ECO:0000259" key="4">
    <source>
        <dbReference type="Pfam" id="PF03407"/>
    </source>
</evidence>
<evidence type="ECO:0000256" key="1">
    <source>
        <dbReference type="ARBA" id="ARBA00007033"/>
    </source>
</evidence>